<dbReference type="EMBL" id="CAJVPG010000030">
    <property type="protein sequence ID" value="CAG8257237.1"/>
    <property type="molecule type" value="Genomic_DNA"/>
</dbReference>
<keyword evidence="3" id="KW-1185">Reference proteome</keyword>
<sequence>MPSYIGAAIASVKHTCWEFYRRIGDKNKASLSRLPPQPHRPHTECMNPAPSSSRGLFSLQLCNHPLKVVHHTPLCTQGGLFEATAGECDELDTTSCQHGTNGDCIDEDISNYEQDALIFSVRAPLYRCDRILSIIST</sequence>
<evidence type="ECO:0000313" key="2">
    <source>
        <dbReference type="EMBL" id="CAG8425904.1"/>
    </source>
</evidence>
<dbReference type="EMBL" id="CAJVPA010000257">
    <property type="protein sequence ID" value="CAG8425904.1"/>
    <property type="molecule type" value="Genomic_DNA"/>
</dbReference>
<dbReference type="Proteomes" id="UP001152646">
    <property type="component" value="Unassembled WGS sequence"/>
</dbReference>
<evidence type="ECO:0000313" key="1">
    <source>
        <dbReference type="EMBL" id="CAG8257237.1"/>
    </source>
</evidence>
<organism evidence="1 3">
    <name type="scientific">Penicillium salamii</name>
    <dbReference type="NCBI Taxonomy" id="1612424"/>
    <lineage>
        <taxon>Eukaryota</taxon>
        <taxon>Fungi</taxon>
        <taxon>Dikarya</taxon>
        <taxon>Ascomycota</taxon>
        <taxon>Pezizomycotina</taxon>
        <taxon>Eurotiomycetes</taxon>
        <taxon>Eurotiomycetidae</taxon>
        <taxon>Eurotiales</taxon>
        <taxon>Aspergillaceae</taxon>
        <taxon>Penicillium</taxon>
    </lineage>
</organism>
<name>A0A9W4IC68_9EURO</name>
<proteinExistence type="predicted"/>
<dbReference type="OrthoDB" id="4365268at2759"/>
<dbReference type="AlphaFoldDB" id="A0A9W4IC68"/>
<protein>
    <submittedName>
        <fullName evidence="1">Uncharacterized protein</fullName>
    </submittedName>
</protein>
<comment type="caution">
    <text evidence="1">The sequence shown here is derived from an EMBL/GenBank/DDBJ whole genome shotgun (WGS) entry which is preliminary data.</text>
</comment>
<reference evidence="1" key="1">
    <citation type="submission" date="2021-07" db="EMBL/GenBank/DDBJ databases">
        <authorList>
            <person name="Branca A.L. A."/>
        </authorList>
    </citation>
    <scope>NUCLEOTIDE SEQUENCE</scope>
</reference>
<gene>
    <name evidence="2" type="ORF">PSALAMII_LOCUS10733</name>
    <name evidence="1" type="ORF">PSALAMII_LOCUS853</name>
</gene>
<accession>A0A9W4IC68</accession>
<dbReference type="Proteomes" id="UP001152649">
    <property type="component" value="Unassembled WGS sequence"/>
</dbReference>
<evidence type="ECO:0000313" key="3">
    <source>
        <dbReference type="Proteomes" id="UP001152649"/>
    </source>
</evidence>